<accession>A0A6B9LLN0</accession>
<reference evidence="10" key="2">
    <citation type="submission" date="2019-08" db="EMBL/GenBank/DDBJ databases">
        <authorList>
            <person name="Gonzalez R.C."/>
            <person name="Brokordt K.B."/>
            <person name="Schmitt P."/>
        </authorList>
    </citation>
    <scope>NUCLEOTIDE SEQUENCE</scope>
</reference>
<feature type="signal peptide" evidence="7">
    <location>
        <begin position="1"/>
        <end position="21"/>
    </location>
</feature>
<evidence type="ECO:0000313" key="10">
    <source>
        <dbReference type="EMBL" id="QHB46328.1"/>
    </source>
</evidence>
<dbReference type="PANTHER" id="PTHR10504">
    <property type="entry name" value="BACTERICIDAL PERMEABILITY-INCREASING BPI PROTEIN-RELATED"/>
    <property type="match status" value="1"/>
</dbReference>
<dbReference type="PIRSF" id="PIRSF002417">
    <property type="entry name" value="Lipid_binding_protein"/>
    <property type="match status" value="1"/>
</dbReference>
<dbReference type="InterPro" id="IPR017943">
    <property type="entry name" value="Bactericidal_perm-incr_a/b_dom"/>
</dbReference>
<comment type="subcellular location">
    <subcellularLocation>
        <location evidence="1">Secreted</location>
    </subcellularLocation>
</comment>
<dbReference type="PANTHER" id="PTHR10504:SF131">
    <property type="entry name" value="BPI2 DOMAIN-CONTAINING PROTEIN"/>
    <property type="match status" value="1"/>
</dbReference>
<dbReference type="InterPro" id="IPR030675">
    <property type="entry name" value="BPI/LBP"/>
</dbReference>
<feature type="chain" id="PRO_5025461444" evidence="7">
    <location>
        <begin position="22"/>
        <end position="490"/>
    </location>
</feature>
<dbReference type="AlphaFoldDB" id="A0A6B9LLN0"/>
<sequence length="490" mass="53149">MTTTSPILLLLLVVCCRPSTASVSPGFKTRITSEGLTYANNVALDVLSKAIIGVSVPDQSGSASIVTYHLTGIHITEFNKPASQVTLNPNGVYWSGSNAVLQIHGNWAYHTLFISDSGNFDFSATGVSFHEDIALSADTNGRPHIKASGCGVGIGGVSITFHGGASAIYNLFSSIVANEIKSALTGQICGIVTNLINTNAENALAKLPVTVDIANTFLLDYSMDEQPMFQKTFLESYHKGEFDWKSAPAPPPFKAPPLPAWNDTSRMMYVWASDYMVNSLLYQGQTHKFFAYNLTAQDLPAANRSALNTTCHTLLCIGNLIPQLQKSYPNCQVDLHMRSASVPAVAVTPQDVIGNASGVIDFYARPVTGSYYGNRFYKYSVRNTPAYLFTLNVTMSTAADVHVKNETIFGNLRDVKFGVKVVKTAIKDINDKALQFIIDIALNTVVIPKINSIGEKGLELPTIEGVHFVNPSLMLMQRTLLVSTDLKYAP</sequence>
<feature type="disulfide bond" evidence="6">
    <location>
        <begin position="150"/>
        <end position="189"/>
    </location>
</feature>
<evidence type="ECO:0000256" key="5">
    <source>
        <dbReference type="ARBA" id="ARBA00023180"/>
    </source>
</evidence>
<dbReference type="Gene3D" id="3.15.20.10">
    <property type="entry name" value="Bactericidal permeability-increasing protein, domain 2"/>
    <property type="match status" value="1"/>
</dbReference>
<evidence type="ECO:0000259" key="9">
    <source>
        <dbReference type="SMART" id="SM00329"/>
    </source>
</evidence>
<protein>
    <submittedName>
        <fullName evidence="10">Lipopolysaccharide-binding protein 2</fullName>
    </submittedName>
</protein>
<evidence type="ECO:0000256" key="1">
    <source>
        <dbReference type="ARBA" id="ARBA00004613"/>
    </source>
</evidence>
<keyword evidence="4 6" id="KW-1015">Disulfide bond</keyword>
<dbReference type="InterPro" id="IPR001124">
    <property type="entry name" value="Lipid-bd_serum_glycop_C"/>
</dbReference>
<dbReference type="FunFam" id="3.15.10.10:FF:000001">
    <property type="entry name" value="phospholipid transfer protein-like"/>
    <property type="match status" value="1"/>
</dbReference>
<dbReference type="GO" id="GO:0008289">
    <property type="term" value="F:lipid binding"/>
    <property type="evidence" value="ECO:0007669"/>
    <property type="project" value="InterPro"/>
</dbReference>
<organism evidence="10">
    <name type="scientific">Argopecten purpuratus</name>
    <name type="common">Chilean northern scallop</name>
    <dbReference type="NCBI Taxonomy" id="228297"/>
    <lineage>
        <taxon>Eukaryota</taxon>
        <taxon>Metazoa</taxon>
        <taxon>Spiralia</taxon>
        <taxon>Lophotrochozoa</taxon>
        <taxon>Mollusca</taxon>
        <taxon>Bivalvia</taxon>
        <taxon>Autobranchia</taxon>
        <taxon>Pteriomorphia</taxon>
        <taxon>Pectinida</taxon>
        <taxon>Pectinoidea</taxon>
        <taxon>Pectinidae</taxon>
        <taxon>Argopecten</taxon>
    </lineage>
</organism>
<name>A0A6B9LLN0_ARGPU</name>
<evidence type="ECO:0000256" key="7">
    <source>
        <dbReference type="SAM" id="SignalP"/>
    </source>
</evidence>
<dbReference type="Pfam" id="PF02886">
    <property type="entry name" value="LBP_BPI_CETP_C"/>
    <property type="match status" value="1"/>
</dbReference>
<evidence type="ECO:0000256" key="3">
    <source>
        <dbReference type="ARBA" id="ARBA00022525"/>
    </source>
</evidence>
<dbReference type="InterPro" id="IPR017942">
    <property type="entry name" value="Lipid-bd_serum_glycop_N"/>
</dbReference>
<evidence type="ECO:0000256" key="6">
    <source>
        <dbReference type="PIRSR" id="PIRSR002417-50"/>
    </source>
</evidence>
<evidence type="ECO:0000256" key="2">
    <source>
        <dbReference type="ARBA" id="ARBA00007292"/>
    </source>
</evidence>
<comment type="similarity">
    <text evidence="2">Belongs to the BPI/LBP/Plunc superfamily. BPI/LBP family.</text>
</comment>
<evidence type="ECO:0000259" key="8">
    <source>
        <dbReference type="SMART" id="SM00328"/>
    </source>
</evidence>
<dbReference type="SMART" id="SM00329">
    <property type="entry name" value="BPI2"/>
    <property type="match status" value="1"/>
</dbReference>
<proteinExistence type="evidence at transcript level"/>
<evidence type="ECO:0000256" key="4">
    <source>
        <dbReference type="ARBA" id="ARBA00023157"/>
    </source>
</evidence>
<dbReference type="Gene3D" id="3.15.10.10">
    <property type="entry name" value="Bactericidal permeability-increasing protein, domain 1"/>
    <property type="match status" value="1"/>
</dbReference>
<dbReference type="Pfam" id="PF01273">
    <property type="entry name" value="LBP_BPI_CETP"/>
    <property type="match status" value="1"/>
</dbReference>
<keyword evidence="5" id="KW-0325">Glycoprotein</keyword>
<dbReference type="InterPro" id="IPR032942">
    <property type="entry name" value="BPI/LBP/Plunc"/>
</dbReference>
<dbReference type="EMBL" id="MN295978">
    <property type="protein sequence ID" value="QHB46328.1"/>
    <property type="molecule type" value="mRNA"/>
</dbReference>
<dbReference type="SUPFAM" id="SSF55394">
    <property type="entry name" value="Bactericidal permeability-increasing protein, BPI"/>
    <property type="match status" value="2"/>
</dbReference>
<reference evidence="10" key="1">
    <citation type="journal article" date="2019" name="Fish Shellfish Immunol.">
        <title>Molecular characterization and expression patterns of two LPS binding /bactericidal permeability-increasing proteins (LBP/BPIs) from the scallop Argopecten purpuratus.</title>
        <authorList>
            <person name="Gonzalez R."/>
            <person name="Brokordt K."/>
            <person name="Rojas R."/>
            <person name="Schmitt P."/>
        </authorList>
    </citation>
    <scope>NUCLEOTIDE SEQUENCE</scope>
</reference>
<feature type="domain" description="Lipid-binding serum glycoprotein C-terminal" evidence="9">
    <location>
        <begin position="262"/>
        <end position="484"/>
    </location>
</feature>
<feature type="domain" description="Lipid-binding serum glycoprotein N-terminal" evidence="8">
    <location>
        <begin position="30"/>
        <end position="247"/>
    </location>
</feature>
<keyword evidence="3" id="KW-0964">Secreted</keyword>
<dbReference type="GO" id="GO:0005615">
    <property type="term" value="C:extracellular space"/>
    <property type="evidence" value="ECO:0007669"/>
    <property type="project" value="InterPro"/>
</dbReference>
<dbReference type="SMART" id="SM00328">
    <property type="entry name" value="BPI1"/>
    <property type="match status" value="1"/>
</dbReference>
<keyword evidence="7" id="KW-0732">Signal</keyword>